<evidence type="ECO:0000256" key="6">
    <source>
        <dbReference type="ARBA" id="ARBA00022741"/>
    </source>
</evidence>
<comment type="caution">
    <text evidence="13">The sequence shown here is derived from an EMBL/GenBank/DDBJ whole genome shotgun (WGS) entry which is preliminary data.</text>
</comment>
<dbReference type="GO" id="GO:0009073">
    <property type="term" value="P:aromatic amino acid family biosynthetic process"/>
    <property type="evidence" value="ECO:0007669"/>
    <property type="project" value="UniProtKB-KW"/>
</dbReference>
<protein>
    <recommendedName>
        <fullName evidence="3 11">Shikimate kinase</fullName>
        <shortName evidence="11">SK</shortName>
        <ecNumber evidence="3 11">2.7.1.71</ecNumber>
    </recommendedName>
</protein>
<evidence type="ECO:0000256" key="2">
    <source>
        <dbReference type="ARBA" id="ARBA00006997"/>
    </source>
</evidence>
<feature type="binding site" evidence="11">
    <location>
        <position position="65"/>
    </location>
    <ligand>
        <name>substrate</name>
    </ligand>
</feature>
<comment type="similarity">
    <text evidence="2 11">Belongs to the shikimate kinase family.</text>
</comment>
<dbReference type="InterPro" id="IPR027417">
    <property type="entry name" value="P-loop_NTPase"/>
</dbReference>
<dbReference type="Pfam" id="PF01202">
    <property type="entry name" value="SKI"/>
    <property type="match status" value="1"/>
</dbReference>
<evidence type="ECO:0000313" key="13">
    <source>
        <dbReference type="EMBL" id="ONM50273.1"/>
    </source>
</evidence>
<dbReference type="CDD" id="cd00464">
    <property type="entry name" value="SK"/>
    <property type="match status" value="1"/>
</dbReference>
<evidence type="ECO:0000256" key="11">
    <source>
        <dbReference type="HAMAP-Rule" id="MF_00109"/>
    </source>
</evidence>
<evidence type="ECO:0000256" key="1">
    <source>
        <dbReference type="ARBA" id="ARBA00004842"/>
    </source>
</evidence>
<evidence type="ECO:0000256" key="4">
    <source>
        <dbReference type="ARBA" id="ARBA00022605"/>
    </source>
</evidence>
<proteinExistence type="inferred from homology"/>
<feature type="binding site" evidence="11">
    <location>
        <position position="87"/>
    </location>
    <ligand>
        <name>substrate</name>
    </ligand>
</feature>
<sequence length="293" mass="31292">MTAQADPPAPRVVLVGPPGAGKSTIGRKLARELGVELYDTDAGIEEETGRTIGEIFAADGEPGFRTIEEQVVRRALLSEHGVVSLGGGAVLSPHTRALLRDRTVVYLEISVAEGLRRTGASTTRPLLNGTDPGAKYRELMRIRRPLYREVATVRVRTDGRSPGRVVRAILGRLSLEPVGTAQQVAPSEQPGSPNQGNSRTRARRRARARAAARRAAAAKAEAAKQTGAGAAQQQATPAGGKPTAETSDTAAGGPSDARNGGRSRRARARRARARARQQRERIEPERTESEQRT</sequence>
<comment type="function">
    <text evidence="11">Catalyzes the specific phosphorylation of the 3-hydroxyl group of shikimic acid using ATP as a cosubstrate.</text>
</comment>
<feature type="binding site" evidence="11">
    <location>
        <position position="41"/>
    </location>
    <ligand>
        <name>substrate</name>
    </ligand>
</feature>
<keyword evidence="11" id="KW-0460">Magnesium</keyword>
<dbReference type="GO" id="GO:0005829">
    <property type="term" value="C:cytosol"/>
    <property type="evidence" value="ECO:0007669"/>
    <property type="project" value="TreeGrafter"/>
</dbReference>
<feature type="binding site" evidence="11">
    <location>
        <position position="160"/>
    </location>
    <ligand>
        <name>ATP</name>
        <dbReference type="ChEBI" id="CHEBI:30616"/>
    </ligand>
</feature>
<dbReference type="GO" id="GO:0009423">
    <property type="term" value="P:chorismate biosynthetic process"/>
    <property type="evidence" value="ECO:0007669"/>
    <property type="project" value="UniProtKB-UniRule"/>
</dbReference>
<evidence type="ECO:0000256" key="7">
    <source>
        <dbReference type="ARBA" id="ARBA00022777"/>
    </source>
</evidence>
<dbReference type="PANTHER" id="PTHR21087">
    <property type="entry name" value="SHIKIMATE KINASE"/>
    <property type="match status" value="1"/>
</dbReference>
<feature type="compositionally biased region" description="Basic and acidic residues" evidence="12">
    <location>
        <begin position="277"/>
        <end position="293"/>
    </location>
</feature>
<keyword evidence="6 11" id="KW-0547">Nucleotide-binding</keyword>
<keyword evidence="5 11" id="KW-0808">Transferase</keyword>
<keyword evidence="9 11" id="KW-0057">Aromatic amino acid biosynthesis</keyword>
<evidence type="ECO:0000256" key="5">
    <source>
        <dbReference type="ARBA" id="ARBA00022679"/>
    </source>
</evidence>
<organism evidence="13 14">
    <name type="scientific">Nocardia donostiensis</name>
    <dbReference type="NCBI Taxonomy" id="1538463"/>
    <lineage>
        <taxon>Bacteria</taxon>
        <taxon>Bacillati</taxon>
        <taxon>Actinomycetota</taxon>
        <taxon>Actinomycetes</taxon>
        <taxon>Mycobacteriales</taxon>
        <taxon>Nocardiaceae</taxon>
        <taxon>Nocardia</taxon>
    </lineage>
</organism>
<dbReference type="UniPathway" id="UPA00053">
    <property type="reaction ID" value="UER00088"/>
</dbReference>
<dbReference type="PANTHER" id="PTHR21087:SF16">
    <property type="entry name" value="SHIKIMATE KINASE 1, CHLOROPLASTIC"/>
    <property type="match status" value="1"/>
</dbReference>
<dbReference type="Gene3D" id="3.40.50.300">
    <property type="entry name" value="P-loop containing nucleotide triphosphate hydrolases"/>
    <property type="match status" value="1"/>
</dbReference>
<dbReference type="EMBL" id="MUMY01000002">
    <property type="protein sequence ID" value="ONM50273.1"/>
    <property type="molecule type" value="Genomic_DNA"/>
</dbReference>
<dbReference type="Proteomes" id="UP000188836">
    <property type="component" value="Unassembled WGS sequence"/>
</dbReference>
<evidence type="ECO:0000256" key="9">
    <source>
        <dbReference type="ARBA" id="ARBA00023141"/>
    </source>
</evidence>
<dbReference type="GO" id="GO:0008652">
    <property type="term" value="P:amino acid biosynthetic process"/>
    <property type="evidence" value="ECO:0007669"/>
    <property type="project" value="UniProtKB-KW"/>
</dbReference>
<dbReference type="GO" id="GO:0000287">
    <property type="term" value="F:magnesium ion binding"/>
    <property type="evidence" value="ECO:0007669"/>
    <property type="project" value="UniProtKB-UniRule"/>
</dbReference>
<comment type="catalytic activity">
    <reaction evidence="10 11">
        <text>shikimate + ATP = 3-phosphoshikimate + ADP + H(+)</text>
        <dbReference type="Rhea" id="RHEA:13121"/>
        <dbReference type="ChEBI" id="CHEBI:15378"/>
        <dbReference type="ChEBI" id="CHEBI:30616"/>
        <dbReference type="ChEBI" id="CHEBI:36208"/>
        <dbReference type="ChEBI" id="CHEBI:145989"/>
        <dbReference type="ChEBI" id="CHEBI:456216"/>
        <dbReference type="EC" id="2.7.1.71"/>
    </reaction>
</comment>
<keyword evidence="14" id="KW-1185">Reference proteome</keyword>
<dbReference type="EC" id="2.7.1.71" evidence="3 11"/>
<feature type="binding site" evidence="11">
    <location>
        <position position="124"/>
    </location>
    <ligand>
        <name>ATP</name>
        <dbReference type="ChEBI" id="CHEBI:30616"/>
    </ligand>
</feature>
<dbReference type="InterPro" id="IPR031322">
    <property type="entry name" value="Shikimate/glucono_kinase"/>
</dbReference>
<evidence type="ECO:0000256" key="10">
    <source>
        <dbReference type="ARBA" id="ARBA00048567"/>
    </source>
</evidence>
<evidence type="ECO:0000256" key="3">
    <source>
        <dbReference type="ARBA" id="ARBA00012154"/>
    </source>
</evidence>
<keyword evidence="11" id="KW-0963">Cytoplasm</keyword>
<feature type="compositionally biased region" description="Polar residues" evidence="12">
    <location>
        <begin position="180"/>
        <end position="198"/>
    </location>
</feature>
<accession>A0A1V2TLD3</accession>
<feature type="region of interest" description="Disordered" evidence="12">
    <location>
        <begin position="179"/>
        <end position="293"/>
    </location>
</feature>
<dbReference type="GO" id="GO:0004765">
    <property type="term" value="F:shikimate kinase activity"/>
    <property type="evidence" value="ECO:0007669"/>
    <property type="project" value="UniProtKB-UniRule"/>
</dbReference>
<comment type="subunit">
    <text evidence="11">Monomer.</text>
</comment>
<dbReference type="HAMAP" id="MF_00109">
    <property type="entry name" value="Shikimate_kinase"/>
    <property type="match status" value="1"/>
</dbReference>
<evidence type="ECO:0000256" key="8">
    <source>
        <dbReference type="ARBA" id="ARBA00022840"/>
    </source>
</evidence>
<dbReference type="SUPFAM" id="SSF52540">
    <property type="entry name" value="P-loop containing nucleoside triphosphate hydrolases"/>
    <property type="match status" value="1"/>
</dbReference>
<feature type="binding site" evidence="11">
    <location>
        <begin position="19"/>
        <end position="24"/>
    </location>
    <ligand>
        <name>ATP</name>
        <dbReference type="ChEBI" id="CHEBI:30616"/>
    </ligand>
</feature>
<gene>
    <name evidence="11" type="primary">aroK</name>
    <name evidence="13" type="ORF">B0T46_04200</name>
</gene>
<feature type="binding site" evidence="11">
    <location>
        <position position="143"/>
    </location>
    <ligand>
        <name>substrate</name>
    </ligand>
</feature>
<keyword evidence="11" id="KW-0479">Metal-binding</keyword>
<keyword evidence="8 11" id="KW-0067">ATP-binding</keyword>
<dbReference type="GO" id="GO:0005524">
    <property type="term" value="F:ATP binding"/>
    <property type="evidence" value="ECO:0007669"/>
    <property type="project" value="UniProtKB-UniRule"/>
</dbReference>
<evidence type="ECO:0000313" key="14">
    <source>
        <dbReference type="Proteomes" id="UP000188836"/>
    </source>
</evidence>
<feature type="compositionally biased region" description="Basic residues" evidence="12">
    <location>
        <begin position="261"/>
        <end position="276"/>
    </location>
</feature>
<dbReference type="STRING" id="1538463.B0T36_08295"/>
<dbReference type="OrthoDB" id="9800332at2"/>
<dbReference type="PROSITE" id="PS01128">
    <property type="entry name" value="SHIKIMATE_KINASE"/>
    <property type="match status" value="1"/>
</dbReference>
<dbReference type="PRINTS" id="PR01100">
    <property type="entry name" value="SHIKIMTKNASE"/>
</dbReference>
<feature type="compositionally biased region" description="Low complexity" evidence="12">
    <location>
        <begin position="213"/>
        <end position="241"/>
    </location>
</feature>
<comment type="subcellular location">
    <subcellularLocation>
        <location evidence="11">Cytoplasm</location>
    </subcellularLocation>
</comment>
<keyword evidence="7 11" id="KW-0418">Kinase</keyword>
<keyword evidence="4 11" id="KW-0028">Amino-acid biosynthesis</keyword>
<name>A0A1V2TLD3_9NOCA</name>
<feature type="binding site" evidence="11">
    <location>
        <position position="23"/>
    </location>
    <ligand>
        <name>Mg(2+)</name>
        <dbReference type="ChEBI" id="CHEBI:18420"/>
    </ligand>
</feature>
<feature type="compositionally biased region" description="Basic residues" evidence="12">
    <location>
        <begin position="200"/>
        <end position="212"/>
    </location>
</feature>
<comment type="pathway">
    <text evidence="1 11">Metabolic intermediate biosynthesis; chorismate biosynthesis; chorismate from D-erythrose 4-phosphate and phosphoenolpyruvate: step 5/7.</text>
</comment>
<dbReference type="InterPro" id="IPR023000">
    <property type="entry name" value="Shikimate_kinase_CS"/>
</dbReference>
<reference evidence="13 14" key="1">
    <citation type="journal article" date="2016" name="Antonie Van Leeuwenhoek">
        <title>Nocardia donostiensis sp. nov., isolated from human respiratory specimens.</title>
        <authorList>
            <person name="Ercibengoa M."/>
            <person name="Bell M."/>
            <person name="Marimon J.M."/>
            <person name="Humrighouse B."/>
            <person name="Klenk H.P."/>
            <person name="Potter G."/>
            <person name="Perez-Trallero E."/>
        </authorList>
    </citation>
    <scope>NUCLEOTIDE SEQUENCE [LARGE SCALE GENOMIC DNA]</scope>
    <source>
        <strain evidence="13 14">X1655</strain>
    </source>
</reference>
<dbReference type="InterPro" id="IPR000623">
    <property type="entry name" value="Shikimate_kinase/TSH1"/>
</dbReference>
<dbReference type="AlphaFoldDB" id="A0A1V2TLD3"/>
<evidence type="ECO:0000256" key="12">
    <source>
        <dbReference type="SAM" id="MobiDB-lite"/>
    </source>
</evidence>
<comment type="cofactor">
    <cofactor evidence="11">
        <name>Mg(2+)</name>
        <dbReference type="ChEBI" id="CHEBI:18420"/>
    </cofactor>
    <text evidence="11">Binds 1 Mg(2+) ion per subunit.</text>
</comment>